<feature type="region of interest" description="Disordered" evidence="1">
    <location>
        <begin position="144"/>
        <end position="171"/>
    </location>
</feature>
<accession>A0AA38T2F0</accession>
<feature type="compositionally biased region" description="Polar residues" evidence="1">
    <location>
        <begin position="237"/>
        <end position="250"/>
    </location>
</feature>
<feature type="region of interest" description="Disordered" evidence="1">
    <location>
        <begin position="237"/>
        <end position="310"/>
    </location>
</feature>
<reference evidence="4" key="1">
    <citation type="submission" date="2023-03" db="EMBL/GenBank/DDBJ databases">
        <title>Chromosome-scale reference genome and RAD-based genetic map of yellow starthistle (Centaurea solstitialis) reveal putative structural variation and QTLs associated with invader traits.</title>
        <authorList>
            <person name="Reatini B."/>
            <person name="Cang F.A."/>
            <person name="Jiang Q."/>
            <person name="Mckibben M.T.W."/>
            <person name="Barker M.S."/>
            <person name="Rieseberg L.H."/>
            <person name="Dlugosch K.M."/>
        </authorList>
    </citation>
    <scope>NUCLEOTIDE SEQUENCE</scope>
    <source>
        <strain evidence="4">CAN-66</strain>
        <tissue evidence="4">Leaf</tissue>
    </source>
</reference>
<dbReference type="InterPro" id="IPR057058">
    <property type="entry name" value="LTI65_LTI78_NYQTKV"/>
</dbReference>
<dbReference type="Proteomes" id="UP001172457">
    <property type="component" value="Chromosome 4"/>
</dbReference>
<feature type="compositionally biased region" description="Polar residues" evidence="1">
    <location>
        <begin position="416"/>
        <end position="425"/>
    </location>
</feature>
<dbReference type="Pfam" id="PF23402">
    <property type="entry name" value="LTI65_LTI78_NYQTKV"/>
    <property type="match status" value="1"/>
</dbReference>
<keyword evidence="5" id="KW-1185">Reference proteome</keyword>
<dbReference type="PANTHER" id="PTHR33836">
    <property type="entry name" value="LOW-TEMPERATURE-INDUCED 65 KDA PROTEIN-RELATED"/>
    <property type="match status" value="1"/>
</dbReference>
<feature type="region of interest" description="Disordered" evidence="1">
    <location>
        <begin position="539"/>
        <end position="561"/>
    </location>
</feature>
<evidence type="ECO:0000256" key="1">
    <source>
        <dbReference type="SAM" id="MobiDB-lite"/>
    </source>
</evidence>
<evidence type="ECO:0000259" key="2">
    <source>
        <dbReference type="Pfam" id="PF23399"/>
    </source>
</evidence>
<dbReference type="GO" id="GO:0006950">
    <property type="term" value="P:response to stress"/>
    <property type="evidence" value="ECO:0007669"/>
    <property type="project" value="TreeGrafter"/>
</dbReference>
<organism evidence="4 5">
    <name type="scientific">Centaurea solstitialis</name>
    <name type="common">yellow star-thistle</name>
    <dbReference type="NCBI Taxonomy" id="347529"/>
    <lineage>
        <taxon>Eukaryota</taxon>
        <taxon>Viridiplantae</taxon>
        <taxon>Streptophyta</taxon>
        <taxon>Embryophyta</taxon>
        <taxon>Tracheophyta</taxon>
        <taxon>Spermatophyta</taxon>
        <taxon>Magnoliopsida</taxon>
        <taxon>eudicotyledons</taxon>
        <taxon>Gunneridae</taxon>
        <taxon>Pentapetalae</taxon>
        <taxon>asterids</taxon>
        <taxon>campanulids</taxon>
        <taxon>Asterales</taxon>
        <taxon>Asteraceae</taxon>
        <taxon>Carduoideae</taxon>
        <taxon>Cardueae</taxon>
        <taxon>Centaureinae</taxon>
        <taxon>Centaurea</taxon>
    </lineage>
</organism>
<feature type="domain" description="LTI65/LTI78 PGEED repeat" evidence="2">
    <location>
        <begin position="560"/>
        <end position="584"/>
    </location>
</feature>
<feature type="compositionally biased region" description="Basic and acidic residues" evidence="1">
    <location>
        <begin position="1"/>
        <end position="14"/>
    </location>
</feature>
<evidence type="ECO:0000313" key="5">
    <source>
        <dbReference type="Proteomes" id="UP001172457"/>
    </source>
</evidence>
<feature type="compositionally biased region" description="Basic and acidic residues" evidence="1">
    <location>
        <begin position="552"/>
        <end position="561"/>
    </location>
</feature>
<gene>
    <name evidence="4" type="ORF">OSB04_017185</name>
</gene>
<feature type="compositionally biased region" description="Basic and acidic residues" evidence="1">
    <location>
        <begin position="336"/>
        <end position="366"/>
    </location>
</feature>
<dbReference type="InterPro" id="IPR057059">
    <property type="entry name" value="LTI65/LTI78_PGEED"/>
</dbReference>
<evidence type="ECO:0000313" key="4">
    <source>
        <dbReference type="EMBL" id="KAJ9553140.1"/>
    </source>
</evidence>
<feature type="compositionally biased region" description="Polar residues" evidence="1">
    <location>
        <begin position="286"/>
        <end position="306"/>
    </location>
</feature>
<feature type="compositionally biased region" description="Low complexity" evidence="1">
    <location>
        <begin position="471"/>
        <end position="486"/>
    </location>
</feature>
<feature type="region of interest" description="Disordered" evidence="1">
    <location>
        <begin position="1"/>
        <end position="23"/>
    </location>
</feature>
<sequence length="618" mass="68104">MESQLHHEEDEHKKSTMKKVKEKVHKLKETIKHGHGHQYHDEEPHDEKIMNESAPVRSGLMQPTDMGRAVLVEDLHATHSDILDTPVRSFAQWQEEEKHGAPPPLPTGIYGPVPAKVGHHGFNQNAHREQLRGSIGKSTAMEEYPKPATTVSPTDRKMEGHGPTTKTGTIHEAPSTMFNLMSYYVVAGDHVSEVGHHGLNQDMKKEWGGIGKSSGMEKDPTAPDPTIRQNVQTQVPAPTYTGTNRLTNGLSEGGYQGFDRDLNNREKLRGGIGKSSGMVQDPNGPNPTEVSPANHQTKVTDPTNTGGKEAGITDVLRSFNKMGVYDEPKSSGPHQNEPKVHTGSHDQPKSSEPDQTRTTGSHDRFVSDQNEPKVYTGSYDRFKSSESDQTKPIGSHDQFISDQNEPKVHAGYNDFYKSSESNQTEPKVHTGSHDQFVSDQNEPKVFTGSHDQFAPEPVEDVPFSTVARDPTSLSSSYTEKTTYTTSDKAGVEKDMMVSDLGEEDESETKSPTNYAYKVAEKVTGTLGPVYETVVGLGGVENAGVGETGNNQDNRKERRGSVKDYVVEALRPGDEDKVVSDVITNVFHRNDPPVEEVTSTYIYVRDEGGEERRLQESGN</sequence>
<evidence type="ECO:0000259" key="3">
    <source>
        <dbReference type="Pfam" id="PF23402"/>
    </source>
</evidence>
<proteinExistence type="predicted"/>
<dbReference type="Pfam" id="PF23399">
    <property type="entry name" value="LTI65_PGEED"/>
    <property type="match status" value="1"/>
</dbReference>
<dbReference type="EMBL" id="JARYMX010000004">
    <property type="protein sequence ID" value="KAJ9553140.1"/>
    <property type="molecule type" value="Genomic_DNA"/>
</dbReference>
<feature type="domain" description="LTI65/LTI78 NYQTKV repeat" evidence="3">
    <location>
        <begin position="273"/>
        <end position="327"/>
    </location>
</feature>
<comment type="caution">
    <text evidence="4">The sequence shown here is derived from an EMBL/GenBank/DDBJ whole genome shotgun (WGS) entry which is preliminary data.</text>
</comment>
<feature type="compositionally biased region" description="Basic and acidic residues" evidence="1">
    <location>
        <begin position="380"/>
        <end position="389"/>
    </location>
</feature>
<protein>
    <submittedName>
        <fullName evidence="4">Uncharacterized protein</fullName>
    </submittedName>
</protein>
<dbReference type="PANTHER" id="PTHR33836:SF21">
    <property type="entry name" value="LOW-TEMPERATURE-INDUCED 65 KDA PROTEIN"/>
    <property type="match status" value="1"/>
</dbReference>
<feature type="region of interest" description="Disordered" evidence="1">
    <location>
        <begin position="323"/>
        <end position="490"/>
    </location>
</feature>
<dbReference type="InterPro" id="IPR037491">
    <property type="entry name" value="LTI78/LTI65"/>
</dbReference>
<name>A0AA38T2F0_9ASTR</name>
<feature type="compositionally biased region" description="Basic and acidic residues" evidence="1">
    <location>
        <begin position="258"/>
        <end position="269"/>
    </location>
</feature>
<dbReference type="AlphaFoldDB" id="A0AA38T2F0"/>
<dbReference type="GO" id="GO:0009737">
    <property type="term" value="P:response to abscisic acid"/>
    <property type="evidence" value="ECO:0007669"/>
    <property type="project" value="InterPro"/>
</dbReference>